<accession>A0A1B7TIJ6</accession>
<gene>
    <name evidence="1" type="ORF">HANVADRAFT_47239</name>
</gene>
<evidence type="ECO:0000313" key="1">
    <source>
        <dbReference type="EMBL" id="OBA28567.1"/>
    </source>
</evidence>
<proteinExistence type="predicted"/>
<keyword evidence="2" id="KW-1185">Reference proteome</keyword>
<dbReference type="Proteomes" id="UP000092321">
    <property type="component" value="Unassembled WGS sequence"/>
</dbReference>
<protein>
    <submittedName>
        <fullName evidence="1">Uncharacterized protein</fullName>
    </submittedName>
</protein>
<dbReference type="EMBL" id="LXPE01000003">
    <property type="protein sequence ID" value="OBA28567.1"/>
    <property type="molecule type" value="Genomic_DNA"/>
</dbReference>
<sequence>MAESIFFPQEKEEQNNMEKVKLNDDSDINFYKAYLIFLKERPDMEKLSNLKQIYKPKLDLFKFEDIKIYLDLYKYCLIQVDDKIIDTDERKLGTLPNYPIENQIFEATKLMIQLVIKMESFNEHAIKSSSLTMEQEVLITNLKNTLKNNQNTRDSNKVFFLEIVLLIIQTFLEDNNKDSFDKFYNLIRELESRKIYYILPKNLYYKIIKYTISLGFKQETSQDKLLFLHQIIA</sequence>
<reference evidence="2" key="1">
    <citation type="journal article" date="2016" name="Proc. Natl. Acad. Sci. U.S.A.">
        <title>Comparative genomics of biotechnologically important yeasts.</title>
        <authorList>
            <person name="Riley R."/>
            <person name="Haridas S."/>
            <person name="Wolfe K.H."/>
            <person name="Lopes M.R."/>
            <person name="Hittinger C.T."/>
            <person name="Goeker M."/>
            <person name="Salamov A.A."/>
            <person name="Wisecaver J.H."/>
            <person name="Long T.M."/>
            <person name="Calvey C.H."/>
            <person name="Aerts A.L."/>
            <person name="Barry K.W."/>
            <person name="Choi C."/>
            <person name="Clum A."/>
            <person name="Coughlan A.Y."/>
            <person name="Deshpande S."/>
            <person name="Douglass A.P."/>
            <person name="Hanson S.J."/>
            <person name="Klenk H.-P."/>
            <person name="LaButti K.M."/>
            <person name="Lapidus A."/>
            <person name="Lindquist E.A."/>
            <person name="Lipzen A.M."/>
            <person name="Meier-Kolthoff J.P."/>
            <person name="Ohm R.A."/>
            <person name="Otillar R.P."/>
            <person name="Pangilinan J.L."/>
            <person name="Peng Y."/>
            <person name="Rokas A."/>
            <person name="Rosa C.A."/>
            <person name="Scheuner C."/>
            <person name="Sibirny A.A."/>
            <person name="Slot J.C."/>
            <person name="Stielow J.B."/>
            <person name="Sun H."/>
            <person name="Kurtzman C.P."/>
            <person name="Blackwell M."/>
            <person name="Grigoriev I.V."/>
            <person name="Jeffries T.W."/>
        </authorList>
    </citation>
    <scope>NUCLEOTIDE SEQUENCE [LARGE SCALE GENOMIC DNA]</scope>
    <source>
        <strain evidence="2">NRRL Y-1626</strain>
    </source>
</reference>
<name>A0A1B7TIJ6_9ASCO</name>
<organism evidence="1 2">
    <name type="scientific">Hanseniaspora valbyensis NRRL Y-1626</name>
    <dbReference type="NCBI Taxonomy" id="766949"/>
    <lineage>
        <taxon>Eukaryota</taxon>
        <taxon>Fungi</taxon>
        <taxon>Dikarya</taxon>
        <taxon>Ascomycota</taxon>
        <taxon>Saccharomycotina</taxon>
        <taxon>Saccharomycetes</taxon>
        <taxon>Saccharomycodales</taxon>
        <taxon>Saccharomycodaceae</taxon>
        <taxon>Hanseniaspora</taxon>
    </lineage>
</organism>
<evidence type="ECO:0000313" key="2">
    <source>
        <dbReference type="Proteomes" id="UP000092321"/>
    </source>
</evidence>
<comment type="caution">
    <text evidence="1">The sequence shown here is derived from an EMBL/GenBank/DDBJ whole genome shotgun (WGS) entry which is preliminary data.</text>
</comment>
<dbReference type="AlphaFoldDB" id="A0A1B7TIJ6"/>